<proteinExistence type="predicted"/>
<dbReference type="Proteomes" id="UP000315399">
    <property type="component" value="Unassembled WGS sequence"/>
</dbReference>
<dbReference type="AlphaFoldDB" id="A0A523BCK5"/>
<comment type="caution">
    <text evidence="1">The sequence shown here is derived from an EMBL/GenBank/DDBJ whole genome shotgun (WGS) entry which is preliminary data.</text>
</comment>
<gene>
    <name evidence="1" type="ORF">DSO08_04000</name>
</gene>
<reference evidence="1 2" key="1">
    <citation type="journal article" date="2019" name="Nat. Microbiol.">
        <title>Expanding anaerobic alkane metabolism in the domain of Archaea.</title>
        <authorList>
            <person name="Wang Y."/>
            <person name="Wegener G."/>
            <person name="Hou J."/>
            <person name="Wang F."/>
            <person name="Xiao X."/>
        </authorList>
    </citation>
    <scope>NUCLEOTIDE SEQUENCE [LARGE SCALE GENOMIC DNA]</scope>
    <source>
        <strain evidence="1">WYZ-LMO10</strain>
    </source>
</reference>
<dbReference type="EMBL" id="QNVH01000034">
    <property type="protein sequence ID" value="TDA38582.1"/>
    <property type="molecule type" value="Genomic_DNA"/>
</dbReference>
<evidence type="ECO:0000313" key="2">
    <source>
        <dbReference type="Proteomes" id="UP000315399"/>
    </source>
</evidence>
<evidence type="ECO:0000313" key="1">
    <source>
        <dbReference type="EMBL" id="TDA38582.1"/>
    </source>
</evidence>
<protein>
    <submittedName>
        <fullName evidence="1">Uncharacterized protein</fullName>
    </submittedName>
</protein>
<name>A0A523BCK5_9CREN</name>
<accession>A0A523BCK5</accession>
<organism evidence="1 2">
    <name type="scientific">Thermoproteota archaeon</name>
    <dbReference type="NCBI Taxonomy" id="2056631"/>
    <lineage>
        <taxon>Archaea</taxon>
        <taxon>Thermoproteota</taxon>
    </lineage>
</organism>
<sequence>MVRQATRALVGTCEETLSALCQLQTTLKGLKSLSGKPGQRRSYKRLKEIGMTMILTPTPEPFSDIIGISLLGIAKYLEWRSPPLTLSDIGEEFRTTLKNIRIL</sequence>